<protein>
    <submittedName>
        <fullName evidence="7">Major facilitator superfamily domain-containing protein</fullName>
    </submittedName>
</protein>
<dbReference type="SUPFAM" id="SSF103473">
    <property type="entry name" value="MFS general substrate transporter"/>
    <property type="match status" value="1"/>
</dbReference>
<feature type="transmembrane region" description="Helical" evidence="6">
    <location>
        <begin position="379"/>
        <end position="401"/>
    </location>
</feature>
<evidence type="ECO:0000256" key="6">
    <source>
        <dbReference type="SAM" id="Phobius"/>
    </source>
</evidence>
<evidence type="ECO:0000256" key="5">
    <source>
        <dbReference type="ARBA" id="ARBA00023136"/>
    </source>
</evidence>
<feature type="transmembrane region" description="Helical" evidence="6">
    <location>
        <begin position="255"/>
        <end position="279"/>
    </location>
</feature>
<dbReference type="InterPro" id="IPR036259">
    <property type="entry name" value="MFS_trans_sf"/>
</dbReference>
<dbReference type="GO" id="GO:0016020">
    <property type="term" value="C:membrane"/>
    <property type="evidence" value="ECO:0007669"/>
    <property type="project" value="UniProtKB-SubCell"/>
</dbReference>
<proteinExistence type="predicted"/>
<dbReference type="PANTHER" id="PTHR43791:SF15">
    <property type="entry name" value="TRANSPORTER SEO1-RELATED"/>
    <property type="match status" value="1"/>
</dbReference>
<feature type="transmembrane region" description="Helical" evidence="6">
    <location>
        <begin position="291"/>
        <end position="310"/>
    </location>
</feature>
<evidence type="ECO:0000256" key="4">
    <source>
        <dbReference type="ARBA" id="ARBA00022989"/>
    </source>
</evidence>
<dbReference type="InParanoid" id="A0A1Y2DV98"/>
<accession>A0A1Y2DV98</accession>
<keyword evidence="4 6" id="KW-1133">Transmembrane helix</keyword>
<dbReference type="Gene3D" id="1.20.1250.20">
    <property type="entry name" value="MFS general substrate transporter like domains"/>
    <property type="match status" value="1"/>
</dbReference>
<evidence type="ECO:0000313" key="7">
    <source>
        <dbReference type="EMBL" id="ORY63056.1"/>
    </source>
</evidence>
<organism evidence="7 8">
    <name type="scientific">Pseudomassariella vexata</name>
    <dbReference type="NCBI Taxonomy" id="1141098"/>
    <lineage>
        <taxon>Eukaryota</taxon>
        <taxon>Fungi</taxon>
        <taxon>Dikarya</taxon>
        <taxon>Ascomycota</taxon>
        <taxon>Pezizomycotina</taxon>
        <taxon>Sordariomycetes</taxon>
        <taxon>Xylariomycetidae</taxon>
        <taxon>Amphisphaeriales</taxon>
        <taxon>Pseudomassariaceae</taxon>
        <taxon>Pseudomassariella</taxon>
    </lineage>
</organism>
<evidence type="ECO:0000313" key="8">
    <source>
        <dbReference type="Proteomes" id="UP000193689"/>
    </source>
</evidence>
<comment type="caution">
    <text evidence="7">The sequence shown here is derived from an EMBL/GenBank/DDBJ whole genome shotgun (WGS) entry which is preliminary data.</text>
</comment>
<feature type="transmembrane region" description="Helical" evidence="6">
    <location>
        <begin position="347"/>
        <end position="367"/>
    </location>
</feature>
<evidence type="ECO:0000256" key="2">
    <source>
        <dbReference type="ARBA" id="ARBA00022448"/>
    </source>
</evidence>
<reference evidence="7 8" key="1">
    <citation type="submission" date="2016-07" db="EMBL/GenBank/DDBJ databases">
        <title>Pervasive Adenine N6-methylation of Active Genes in Fungi.</title>
        <authorList>
            <consortium name="DOE Joint Genome Institute"/>
            <person name="Mondo S.J."/>
            <person name="Dannebaum R.O."/>
            <person name="Kuo R.C."/>
            <person name="Labutti K."/>
            <person name="Haridas S."/>
            <person name="Kuo A."/>
            <person name="Salamov A."/>
            <person name="Ahrendt S.R."/>
            <person name="Lipzen A."/>
            <person name="Sullivan W."/>
            <person name="Andreopoulos W.B."/>
            <person name="Clum A."/>
            <person name="Lindquist E."/>
            <person name="Daum C."/>
            <person name="Ramamoorthy G.K."/>
            <person name="Gryganskyi A."/>
            <person name="Culley D."/>
            <person name="Magnuson J.K."/>
            <person name="James T.Y."/>
            <person name="O'Malley M.A."/>
            <person name="Stajich J.E."/>
            <person name="Spatafora J.W."/>
            <person name="Visel A."/>
            <person name="Grigoriev I.V."/>
        </authorList>
    </citation>
    <scope>NUCLEOTIDE SEQUENCE [LARGE SCALE GENOMIC DNA]</scope>
    <source>
        <strain evidence="7 8">CBS 129021</strain>
    </source>
</reference>
<feature type="transmembrane region" description="Helical" evidence="6">
    <location>
        <begin position="322"/>
        <end position="341"/>
    </location>
</feature>
<keyword evidence="8" id="KW-1185">Reference proteome</keyword>
<feature type="transmembrane region" description="Helical" evidence="6">
    <location>
        <begin position="413"/>
        <end position="434"/>
    </location>
</feature>
<keyword evidence="5 6" id="KW-0472">Membrane</keyword>
<dbReference type="GeneID" id="63781302"/>
<dbReference type="Proteomes" id="UP000193689">
    <property type="component" value="Unassembled WGS sequence"/>
</dbReference>
<keyword evidence="2" id="KW-0813">Transport</keyword>
<dbReference type="RefSeq" id="XP_040714713.1">
    <property type="nucleotide sequence ID" value="XM_040865090.1"/>
</dbReference>
<keyword evidence="3 6" id="KW-0812">Transmembrane</keyword>
<evidence type="ECO:0000256" key="1">
    <source>
        <dbReference type="ARBA" id="ARBA00004141"/>
    </source>
</evidence>
<feature type="transmembrane region" description="Helical" evidence="6">
    <location>
        <begin position="25"/>
        <end position="43"/>
    </location>
</feature>
<dbReference type="AlphaFoldDB" id="A0A1Y2DV98"/>
<evidence type="ECO:0000256" key="3">
    <source>
        <dbReference type="ARBA" id="ARBA00022692"/>
    </source>
</evidence>
<sequence length="471" mass="53364">MTESTPARRWYDWYSPDDSPEERKLILKLDLLIVPYAFILYWIKYMDQTNINNAYVSGMSEDLGFNGNQLVQFQTIFVVGNVVGLLPFIYLFPRVPMHILVPTLDLGWGIFTLLQYRAQSYGDIMAYRFLVSLFEVRAKPTYFLSLSIHIITKYWYLPSGELLPRAHFVLGSWYRSDEIGRRGGTFYVGLTLGTLTASLLQAAATTHLDGPNRLVITESELALTRSRLEKAGARKLVKTPFSLHLLRRLFTNWRFYVLVLWDVFFFNTSANTAAFLLWIKSLHRYEVATMNNLAAISPALGIFFVLLINFSADLWIGRPGAITLASALNFTGLTILAIWNVPEPAKWFAFSLGYSAVAVSSVLYGWANVLLRDNDEERALTLVLMTAIATSTTAWVPLFTYPTVEAPRFPRGYVYSATMVVCLVIMTQLVRVLFDGYGKRRIEVEESASIERVDDETASVPSHQGLNPKDS</sequence>
<feature type="transmembrane region" description="Helical" evidence="6">
    <location>
        <begin position="71"/>
        <end position="92"/>
    </location>
</feature>
<name>A0A1Y2DV98_9PEZI</name>
<comment type="subcellular location">
    <subcellularLocation>
        <location evidence="1">Membrane</location>
        <topology evidence="1">Multi-pass membrane protein</topology>
    </subcellularLocation>
</comment>
<dbReference type="OrthoDB" id="3639251at2759"/>
<dbReference type="EMBL" id="MCFJ01000008">
    <property type="protein sequence ID" value="ORY63056.1"/>
    <property type="molecule type" value="Genomic_DNA"/>
</dbReference>
<gene>
    <name evidence="7" type="ORF">BCR38DRAFT_516009</name>
</gene>
<dbReference type="PANTHER" id="PTHR43791">
    <property type="entry name" value="PERMEASE-RELATED"/>
    <property type="match status" value="1"/>
</dbReference>
<dbReference type="GO" id="GO:0022857">
    <property type="term" value="F:transmembrane transporter activity"/>
    <property type="evidence" value="ECO:0007669"/>
    <property type="project" value="TreeGrafter"/>
</dbReference>